<proteinExistence type="predicted"/>
<feature type="region of interest" description="Disordered" evidence="1">
    <location>
        <begin position="119"/>
        <end position="211"/>
    </location>
</feature>
<dbReference type="AlphaFoldDB" id="A0A2R8BKJ1"/>
<evidence type="ECO:0000256" key="1">
    <source>
        <dbReference type="SAM" id="MobiDB-lite"/>
    </source>
</evidence>
<sequence length="211" mass="22980">MRLLSTLLAALSLVAAPDLHDATGGTFDPTVQPLWRAMATGGNVEAARRPVGWGRVRPSAREMRLDPGMAPTFNGVAQRHAADRSRRAPARGWVPRRARGHGRDRGVWPECCARDRPPLPVRTGASLPALASATRRKRHPRRRGHRSAGARHTTCIRRAPCRAGPPLPFLPQMSPRPARFRLPSARRTGPRSTTRSPGSPPRGQGADLTPD</sequence>
<gene>
    <name evidence="3" type="ORF">DEA8626_02905</name>
</gene>
<dbReference type="EMBL" id="OMOQ01000002">
    <property type="protein sequence ID" value="SPH23833.1"/>
    <property type="molecule type" value="Genomic_DNA"/>
</dbReference>
<dbReference type="Proteomes" id="UP000244924">
    <property type="component" value="Unassembled WGS sequence"/>
</dbReference>
<name>A0A2R8BKJ1_9RHOB</name>
<feature type="chain" id="PRO_5016609052" evidence="2">
    <location>
        <begin position="22"/>
        <end position="211"/>
    </location>
</feature>
<dbReference type="OrthoDB" id="9778595at2"/>
<evidence type="ECO:0000313" key="4">
    <source>
        <dbReference type="Proteomes" id="UP000244924"/>
    </source>
</evidence>
<reference evidence="3 4" key="1">
    <citation type="submission" date="2018-03" db="EMBL/GenBank/DDBJ databases">
        <authorList>
            <person name="Keele B.F."/>
        </authorList>
    </citation>
    <scope>NUCLEOTIDE SEQUENCE [LARGE SCALE GENOMIC DNA]</scope>
    <source>
        <strain evidence="3 4">CECT 8626</strain>
    </source>
</reference>
<feature type="compositionally biased region" description="Basic residues" evidence="1">
    <location>
        <begin position="134"/>
        <end position="149"/>
    </location>
</feature>
<dbReference type="InterPro" id="IPR003374">
    <property type="entry name" value="ApbE-like_sf"/>
</dbReference>
<organism evidence="3 4">
    <name type="scientific">Albidovulum aquaemixtae</name>
    <dbReference type="NCBI Taxonomy" id="1542388"/>
    <lineage>
        <taxon>Bacteria</taxon>
        <taxon>Pseudomonadati</taxon>
        <taxon>Pseudomonadota</taxon>
        <taxon>Alphaproteobacteria</taxon>
        <taxon>Rhodobacterales</taxon>
        <taxon>Paracoccaceae</taxon>
        <taxon>Albidovulum</taxon>
    </lineage>
</organism>
<feature type="compositionally biased region" description="Low complexity" evidence="1">
    <location>
        <begin position="186"/>
        <end position="203"/>
    </location>
</feature>
<dbReference type="Gene3D" id="3.10.520.10">
    <property type="entry name" value="ApbE-like domains"/>
    <property type="match status" value="1"/>
</dbReference>
<feature type="signal peptide" evidence="2">
    <location>
        <begin position="1"/>
        <end position="21"/>
    </location>
</feature>
<keyword evidence="2" id="KW-0732">Signal</keyword>
<keyword evidence="4" id="KW-1185">Reference proteome</keyword>
<evidence type="ECO:0000256" key="2">
    <source>
        <dbReference type="SAM" id="SignalP"/>
    </source>
</evidence>
<accession>A0A2R8BKJ1</accession>
<protein>
    <submittedName>
        <fullName evidence="3">Uncharacterized protein</fullName>
    </submittedName>
</protein>
<evidence type="ECO:0000313" key="3">
    <source>
        <dbReference type="EMBL" id="SPH23833.1"/>
    </source>
</evidence>
<dbReference type="SUPFAM" id="SSF143631">
    <property type="entry name" value="ApbE-like"/>
    <property type="match status" value="1"/>
</dbReference>